<dbReference type="STRING" id="1291379.TPE_2362"/>
<dbReference type="KEGG" id="tped:TPE_2362"/>
<name>S6A4V9_9SPIR</name>
<dbReference type="GO" id="GO:0042956">
    <property type="term" value="P:maltodextrin transmembrane transport"/>
    <property type="evidence" value="ECO:0007669"/>
    <property type="project" value="TreeGrafter"/>
</dbReference>
<keyword evidence="2" id="KW-0813">Transport</keyword>
<sequence>MECYMKKTFFILLKKTALLFFLSLFFVNCNNKNSAQNTVELEFWGFPNFTSETGKDGDFEKSLIAAFEKENPSIKVKFTLLDFSEGPEKIEKSITSGNPPDIIYDSPGRIIVWANKNLLEPLDDILATEKPYITTGLLAVSAGKDRRTYMYPIHEVPFSMAFNKEMLEDLGIIDLLPYKRRDRSWTVAEYETLLKELRAKLPANKTPGVFYYKNQGGDQGTRAFLVNLYGDANLLNGDYSEYIYNSPNAVKNVKWTLNAIKQGMLLDGADLTSSDAIKMFIEGNAAHTILYSPQLNKLNDGKRKYKNKDFTPIYMPFPNDSSSPSLEFLAGGVCIFSKNNAEKIKAAKKFLHFAATDKIWAKRLIKASGGFPASSKIEIEIDDDEILYNSVLERFFGQYYNNINGFSKMREYWNTALKEAAAGKDVQEVLNDFVRNSDNSLKNR</sequence>
<dbReference type="GO" id="GO:0015768">
    <property type="term" value="P:maltose transport"/>
    <property type="evidence" value="ECO:0007669"/>
    <property type="project" value="TreeGrafter"/>
</dbReference>
<proteinExistence type="inferred from homology"/>
<evidence type="ECO:0000313" key="6">
    <source>
        <dbReference type="Proteomes" id="UP000015620"/>
    </source>
</evidence>
<evidence type="ECO:0000256" key="1">
    <source>
        <dbReference type="ARBA" id="ARBA00008520"/>
    </source>
</evidence>
<feature type="chain" id="PRO_5004535615" evidence="4">
    <location>
        <begin position="32"/>
        <end position="444"/>
    </location>
</feature>
<gene>
    <name evidence="5" type="ORF">TPE_2362</name>
</gene>
<organism evidence="5 6">
    <name type="scientific">Treponema pedis str. T A4</name>
    <dbReference type="NCBI Taxonomy" id="1291379"/>
    <lineage>
        <taxon>Bacteria</taxon>
        <taxon>Pseudomonadati</taxon>
        <taxon>Spirochaetota</taxon>
        <taxon>Spirochaetia</taxon>
        <taxon>Spirochaetales</taxon>
        <taxon>Treponemataceae</taxon>
        <taxon>Treponema</taxon>
    </lineage>
</organism>
<dbReference type="PANTHER" id="PTHR30061:SF50">
    <property type="entry name" value="MALTOSE_MALTODEXTRIN-BINDING PERIPLASMIC PROTEIN"/>
    <property type="match status" value="1"/>
</dbReference>
<evidence type="ECO:0000313" key="5">
    <source>
        <dbReference type="EMBL" id="AGT44836.1"/>
    </source>
</evidence>
<dbReference type="Pfam" id="PF01547">
    <property type="entry name" value="SBP_bac_1"/>
    <property type="match status" value="1"/>
</dbReference>
<keyword evidence="6" id="KW-1185">Reference proteome</keyword>
<dbReference type="SUPFAM" id="SSF53850">
    <property type="entry name" value="Periplasmic binding protein-like II"/>
    <property type="match status" value="1"/>
</dbReference>
<reference evidence="5 6" key="1">
    <citation type="journal article" date="2013" name="PLoS ONE">
        <title>Genome-Wide Relatedness of Treponema pedis, from Gingiva and Necrotic Skin Lesions of Pigs, with the Human Oral Pathogen Treponema denticola.</title>
        <authorList>
            <person name="Svartstrom O."/>
            <person name="Mushtaq M."/>
            <person name="Pringle M."/>
            <person name="Segerman B."/>
        </authorList>
    </citation>
    <scope>NUCLEOTIDE SEQUENCE [LARGE SCALE GENOMIC DNA]</scope>
    <source>
        <strain evidence="5">T A4</strain>
    </source>
</reference>
<dbReference type="InterPro" id="IPR006059">
    <property type="entry name" value="SBP"/>
</dbReference>
<dbReference type="EMBL" id="CP004120">
    <property type="protein sequence ID" value="AGT44836.1"/>
    <property type="molecule type" value="Genomic_DNA"/>
</dbReference>
<accession>S6A4V9</accession>
<evidence type="ECO:0000256" key="3">
    <source>
        <dbReference type="ARBA" id="ARBA00022729"/>
    </source>
</evidence>
<dbReference type="GO" id="GO:0055052">
    <property type="term" value="C:ATP-binding cassette (ABC) transporter complex, substrate-binding subunit-containing"/>
    <property type="evidence" value="ECO:0007669"/>
    <property type="project" value="TreeGrafter"/>
</dbReference>
<evidence type="ECO:0000256" key="2">
    <source>
        <dbReference type="ARBA" id="ARBA00022448"/>
    </source>
</evidence>
<dbReference type="Proteomes" id="UP000015620">
    <property type="component" value="Chromosome"/>
</dbReference>
<feature type="signal peptide" evidence="4">
    <location>
        <begin position="1"/>
        <end position="31"/>
    </location>
</feature>
<dbReference type="Gene3D" id="3.40.190.10">
    <property type="entry name" value="Periplasmic binding protein-like II"/>
    <property type="match status" value="1"/>
</dbReference>
<evidence type="ECO:0000256" key="4">
    <source>
        <dbReference type="SAM" id="SignalP"/>
    </source>
</evidence>
<dbReference type="GO" id="GO:1901982">
    <property type="term" value="F:maltose binding"/>
    <property type="evidence" value="ECO:0007669"/>
    <property type="project" value="TreeGrafter"/>
</dbReference>
<dbReference type="PATRIC" id="fig|1291379.3.peg.2334"/>
<keyword evidence="3 4" id="KW-0732">Signal</keyword>
<dbReference type="AlphaFoldDB" id="S6A4V9"/>
<dbReference type="HOGENOM" id="CLU_046536_1_0_12"/>
<keyword evidence="5" id="KW-0449">Lipoprotein</keyword>
<dbReference type="PANTHER" id="PTHR30061">
    <property type="entry name" value="MALTOSE-BINDING PERIPLASMIC PROTEIN"/>
    <property type="match status" value="1"/>
</dbReference>
<protein>
    <submittedName>
        <fullName evidence="5">Extracellular solute-binding lipoprotein</fullName>
    </submittedName>
</protein>
<comment type="similarity">
    <text evidence="1">Belongs to the bacterial solute-binding protein 1 family.</text>
</comment>